<dbReference type="Pfam" id="PF00015">
    <property type="entry name" value="MCPsignal"/>
    <property type="match status" value="1"/>
</dbReference>
<dbReference type="Pfam" id="PF13682">
    <property type="entry name" value="CZB"/>
    <property type="match status" value="1"/>
</dbReference>
<accession>A0A1M6SMR9</accession>
<dbReference type="EMBL" id="FRAJ01000019">
    <property type="protein sequence ID" value="SHK45995.1"/>
    <property type="molecule type" value="Genomic_DNA"/>
</dbReference>
<dbReference type="PANTHER" id="PTHR32089:SF112">
    <property type="entry name" value="LYSOZYME-LIKE PROTEIN-RELATED"/>
    <property type="match status" value="1"/>
</dbReference>
<dbReference type="SMART" id="SM00283">
    <property type="entry name" value="MA"/>
    <property type="match status" value="1"/>
</dbReference>
<evidence type="ECO:0000259" key="4">
    <source>
        <dbReference type="PROSITE" id="PS50111"/>
    </source>
</evidence>
<dbReference type="AlphaFoldDB" id="A0A1M6SMR9"/>
<gene>
    <name evidence="5" type="ORF">SAMN02745883_02098</name>
</gene>
<reference evidence="5 6" key="1">
    <citation type="submission" date="2016-11" db="EMBL/GenBank/DDBJ databases">
        <authorList>
            <person name="Jaros S."/>
            <person name="Januszkiewicz K."/>
            <person name="Wedrychowicz H."/>
        </authorList>
    </citation>
    <scope>NUCLEOTIDE SEQUENCE [LARGE SCALE GENOMIC DNA]</scope>
    <source>
        <strain evidence="5 6">DSM 14501</strain>
    </source>
</reference>
<dbReference type="Proteomes" id="UP000184082">
    <property type="component" value="Unassembled WGS sequence"/>
</dbReference>
<dbReference type="InterPro" id="IPR004089">
    <property type="entry name" value="MCPsignal_dom"/>
</dbReference>
<dbReference type="Gene3D" id="1.10.287.950">
    <property type="entry name" value="Methyl-accepting chemotaxis protein"/>
    <property type="match status" value="1"/>
</dbReference>
<dbReference type="InterPro" id="IPR025991">
    <property type="entry name" value="Chemoreceptor_zinc-bind_dom"/>
</dbReference>
<protein>
    <submittedName>
        <fullName evidence="5">Methyl-accepting chemotaxis protein</fullName>
    </submittedName>
</protein>
<sequence>MFGKIKYLKDLRRIIDIFDKGSTEDVRKIKMNKNHIVDTIIKLVKTIKLYSPNVKELIKGIYSVATKISTFNVQLLTFSKDLEKSSSTLKEASECTLAAIQQTNTSMNSVSAALSVNLKVIDDISQKSEKMYDATEKNLEMLSKIKKKSSEVSDSAKSMENDMRSLFQVINEIKEIVGVINNIAAQTNMLALNASIEAARSGEHGRGFAVVAEEIKKLSENTKSQLNDIEKLMNEIESASNKSIESVQSTISSISDMNEFTHEMEKAFKVNMKSAEDVKENIKKIFSVIEEISASSKEVSTSMNMVSKQSEDLSFLANDLLKKANTAKNLGSLVSEIEDKISNLAKVSGIINENEYFKMENEDFINFIDVVIKSHKKWVNNLSEMAKTMTIKPIQTNGRKCTFGHFYYTTFPINSDIKKIWDEIDEIHLNLHNIAHEVIEYIESGNREKALLKANEALDVSNKIINMFNEIKLIAEKLNEDGKSVF</sequence>
<evidence type="ECO:0000313" key="6">
    <source>
        <dbReference type="Proteomes" id="UP000184082"/>
    </source>
</evidence>
<dbReference type="STRING" id="1121266.SAMN02745883_02098"/>
<keyword evidence="1 2" id="KW-0807">Transducer</keyword>
<feature type="coiled-coil region" evidence="3">
    <location>
        <begin position="212"/>
        <end position="242"/>
    </location>
</feature>
<proteinExistence type="predicted"/>
<dbReference type="GO" id="GO:0007165">
    <property type="term" value="P:signal transduction"/>
    <property type="evidence" value="ECO:0007669"/>
    <property type="project" value="UniProtKB-KW"/>
</dbReference>
<keyword evidence="3" id="KW-0175">Coiled coil</keyword>
<evidence type="ECO:0000256" key="2">
    <source>
        <dbReference type="PROSITE-ProRule" id="PRU00284"/>
    </source>
</evidence>
<evidence type="ECO:0000313" key="5">
    <source>
        <dbReference type="EMBL" id="SHK45995.1"/>
    </source>
</evidence>
<dbReference type="GO" id="GO:0016020">
    <property type="term" value="C:membrane"/>
    <property type="evidence" value="ECO:0007669"/>
    <property type="project" value="InterPro"/>
</dbReference>
<dbReference type="RefSeq" id="WP_072968304.1">
    <property type="nucleotide sequence ID" value="NZ_FRAJ01000019.1"/>
</dbReference>
<name>A0A1M6SMR9_9FIRM</name>
<dbReference type="PANTHER" id="PTHR32089">
    <property type="entry name" value="METHYL-ACCEPTING CHEMOTAXIS PROTEIN MCPB"/>
    <property type="match status" value="1"/>
</dbReference>
<dbReference type="Gene3D" id="1.20.120.30">
    <property type="entry name" value="Aspartate receptor, ligand-binding domain"/>
    <property type="match status" value="1"/>
</dbReference>
<evidence type="ECO:0000256" key="3">
    <source>
        <dbReference type="SAM" id="Coils"/>
    </source>
</evidence>
<dbReference type="PROSITE" id="PS50111">
    <property type="entry name" value="CHEMOTAXIS_TRANSDUC_2"/>
    <property type="match status" value="1"/>
</dbReference>
<keyword evidence="6" id="KW-1185">Reference proteome</keyword>
<feature type="domain" description="Methyl-accepting transducer" evidence="4">
    <location>
        <begin position="71"/>
        <end position="307"/>
    </location>
</feature>
<dbReference type="SUPFAM" id="SSF58104">
    <property type="entry name" value="Methyl-accepting chemotaxis protein (MCP) signaling domain"/>
    <property type="match status" value="1"/>
</dbReference>
<evidence type="ECO:0000256" key="1">
    <source>
        <dbReference type="ARBA" id="ARBA00023224"/>
    </source>
</evidence>
<organism evidence="5 6">
    <name type="scientific">Caminicella sporogenes DSM 14501</name>
    <dbReference type="NCBI Taxonomy" id="1121266"/>
    <lineage>
        <taxon>Bacteria</taxon>
        <taxon>Bacillati</taxon>
        <taxon>Bacillota</taxon>
        <taxon>Clostridia</taxon>
        <taxon>Peptostreptococcales</taxon>
        <taxon>Caminicellaceae</taxon>
        <taxon>Caminicella</taxon>
    </lineage>
</organism>